<sequence>MRKAFSVVGAAIGLIIALYFIVRAVIEPFVIDFSDPASYQNDWGAPSLAAVLAVHCGPGVLAAVIIIVVIVRRARAKADKLR</sequence>
<comment type="caution">
    <text evidence="2">The sequence shown here is derived from an EMBL/GenBank/DDBJ whole genome shotgun (WGS) entry which is preliminary data.</text>
</comment>
<organism evidence="2 3">
    <name type="scientific">Micromonospora luteifusca</name>
    <dbReference type="NCBI Taxonomy" id="709860"/>
    <lineage>
        <taxon>Bacteria</taxon>
        <taxon>Bacillati</taxon>
        <taxon>Actinomycetota</taxon>
        <taxon>Actinomycetes</taxon>
        <taxon>Micromonosporales</taxon>
        <taxon>Micromonosporaceae</taxon>
        <taxon>Micromonospora</taxon>
    </lineage>
</organism>
<feature type="transmembrane region" description="Helical" evidence="1">
    <location>
        <begin position="48"/>
        <end position="71"/>
    </location>
</feature>
<keyword evidence="1" id="KW-0812">Transmembrane</keyword>
<dbReference type="Proteomes" id="UP000764837">
    <property type="component" value="Unassembled WGS sequence"/>
</dbReference>
<keyword evidence="3" id="KW-1185">Reference proteome</keyword>
<name>A0ABS2LQK3_9ACTN</name>
<evidence type="ECO:0000313" key="2">
    <source>
        <dbReference type="EMBL" id="MBM7490222.1"/>
    </source>
</evidence>
<protein>
    <submittedName>
        <fullName evidence="2">Uncharacterized protein</fullName>
    </submittedName>
</protein>
<gene>
    <name evidence="2" type="ORF">JOD64_001444</name>
</gene>
<evidence type="ECO:0000256" key="1">
    <source>
        <dbReference type="SAM" id="Phobius"/>
    </source>
</evidence>
<proteinExistence type="predicted"/>
<reference evidence="2 3" key="1">
    <citation type="submission" date="2021-01" db="EMBL/GenBank/DDBJ databases">
        <title>Sequencing the genomes of 1000 actinobacteria strains.</title>
        <authorList>
            <person name="Klenk H.-P."/>
        </authorList>
    </citation>
    <scope>NUCLEOTIDE SEQUENCE [LARGE SCALE GENOMIC DNA]</scope>
    <source>
        <strain evidence="2 3">DSM 100204</strain>
    </source>
</reference>
<evidence type="ECO:0000313" key="3">
    <source>
        <dbReference type="Proteomes" id="UP000764837"/>
    </source>
</evidence>
<keyword evidence="1" id="KW-1133">Transmembrane helix</keyword>
<dbReference type="RefSeq" id="WP_204941512.1">
    <property type="nucleotide sequence ID" value="NZ_JAFBBP010000001.1"/>
</dbReference>
<accession>A0ABS2LQK3</accession>
<keyword evidence="1" id="KW-0472">Membrane</keyword>
<dbReference type="EMBL" id="JAFBBP010000001">
    <property type="protein sequence ID" value="MBM7490222.1"/>
    <property type="molecule type" value="Genomic_DNA"/>
</dbReference>